<dbReference type="EMBL" id="JAPEVG010000152">
    <property type="protein sequence ID" value="KAJ8480862.1"/>
    <property type="molecule type" value="Genomic_DNA"/>
</dbReference>
<dbReference type="Gene3D" id="1.20.1280.50">
    <property type="match status" value="1"/>
</dbReference>
<comment type="caution">
    <text evidence="2">The sequence shown here is derived from an EMBL/GenBank/DDBJ whole genome shotgun (WGS) entry which is preliminary data.</text>
</comment>
<proteinExistence type="predicted"/>
<reference evidence="2" key="1">
    <citation type="submission" date="2022-11" db="EMBL/GenBank/DDBJ databases">
        <title>Genome Sequence of Cubamyces cubensis.</title>
        <authorList>
            <person name="Buettner E."/>
        </authorList>
    </citation>
    <scope>NUCLEOTIDE SEQUENCE</scope>
    <source>
        <strain evidence="2">MPL-01</strain>
    </source>
</reference>
<evidence type="ECO:0000313" key="3">
    <source>
        <dbReference type="Proteomes" id="UP001215151"/>
    </source>
</evidence>
<dbReference type="InterPro" id="IPR001810">
    <property type="entry name" value="F-box_dom"/>
</dbReference>
<keyword evidence="3" id="KW-1185">Reference proteome</keyword>
<evidence type="ECO:0000259" key="1">
    <source>
        <dbReference type="PROSITE" id="PS50181"/>
    </source>
</evidence>
<gene>
    <name evidence="2" type="ORF">ONZ51_g6376</name>
</gene>
<dbReference type="Proteomes" id="UP001215151">
    <property type="component" value="Unassembled WGS sequence"/>
</dbReference>
<accession>A0AAD7TUU7</accession>
<dbReference type="Pfam" id="PF12937">
    <property type="entry name" value="F-box-like"/>
    <property type="match status" value="1"/>
</dbReference>
<dbReference type="SUPFAM" id="SSF81383">
    <property type="entry name" value="F-box domain"/>
    <property type="match status" value="1"/>
</dbReference>
<protein>
    <recommendedName>
        <fullName evidence="1">F-box domain-containing protein</fullName>
    </recommendedName>
</protein>
<evidence type="ECO:0000313" key="2">
    <source>
        <dbReference type="EMBL" id="KAJ8480862.1"/>
    </source>
</evidence>
<name>A0AAD7TUU7_9APHY</name>
<dbReference type="AlphaFoldDB" id="A0AAD7TUU7"/>
<feature type="domain" description="F-box" evidence="1">
    <location>
        <begin position="9"/>
        <end position="60"/>
    </location>
</feature>
<organism evidence="2 3">
    <name type="scientific">Trametes cubensis</name>
    <dbReference type="NCBI Taxonomy" id="1111947"/>
    <lineage>
        <taxon>Eukaryota</taxon>
        <taxon>Fungi</taxon>
        <taxon>Dikarya</taxon>
        <taxon>Basidiomycota</taxon>
        <taxon>Agaricomycotina</taxon>
        <taxon>Agaricomycetes</taxon>
        <taxon>Polyporales</taxon>
        <taxon>Polyporaceae</taxon>
        <taxon>Trametes</taxon>
    </lineage>
</organism>
<dbReference type="InterPro" id="IPR036047">
    <property type="entry name" value="F-box-like_dom_sf"/>
</dbReference>
<sequence>MSGLLPGPASHINNLPPELLTRIFLGLRNDSVKYEWLQVTSVCKYWREVAIGFSRLWTDIQIPAGFDAGVVKVALSRSNQAALQVSVACQDNDTDLDSALRILCEHSSRIEYLSVTIQLAQSSIVTTCLQTLGTALHELHLKGIIPNVARGSLPSLDHVSLQEVELPRLKTLHLDGILVDAPDALFAQLERIVLRKTEPALSRLDRGARNLLFPDYMRKTLAACVNAESVCIEEAFDRESVLAWEPVHLPKLQRLYILDMCFGTRKVLRMFKLSPTAAVHVTSVPECALIPQDTLARGCFTTTLPTRGGDQTTRLRREGTRRLAFSASNASWRVKGLIKKYEKRPETPWSASVLMPEQLDGEARQAHLCSAFHELGSLVRPRYIKVLDIHVAPHLGNDYPWMTLLREFSNVHSLKVGGVAATTTLLDAVASAATDSGEEPLARVSSMRLCLREITPTLEVAFRRCIEAHKATSLRILPASVVLRHIPPDPPGDDKLSEDIVTIWLGKMKEPFSCLEWSKESERCRACQGITS</sequence>
<dbReference type="PROSITE" id="PS50181">
    <property type="entry name" value="FBOX"/>
    <property type="match status" value="1"/>
</dbReference>